<keyword evidence="4" id="KW-1185">Reference proteome</keyword>
<evidence type="ECO:0000259" key="2">
    <source>
        <dbReference type="Pfam" id="PF03108"/>
    </source>
</evidence>
<dbReference type="InterPro" id="IPR004332">
    <property type="entry name" value="Transposase_MuDR"/>
</dbReference>
<evidence type="ECO:0000256" key="1">
    <source>
        <dbReference type="SAM" id="MobiDB-lite"/>
    </source>
</evidence>
<evidence type="ECO:0000313" key="4">
    <source>
        <dbReference type="Proteomes" id="UP000593561"/>
    </source>
</evidence>
<reference evidence="3 4" key="1">
    <citation type="journal article" date="2019" name="Genome Biol. Evol.">
        <title>Insights into the evolution of the New World diploid cottons (Gossypium, subgenus Houzingenia) based on genome sequencing.</title>
        <authorList>
            <person name="Grover C.E."/>
            <person name="Arick M.A. 2nd"/>
            <person name="Thrash A."/>
            <person name="Conover J.L."/>
            <person name="Sanders W.S."/>
            <person name="Peterson D.G."/>
            <person name="Frelichowski J.E."/>
            <person name="Scheffler J.A."/>
            <person name="Scheffler B.E."/>
            <person name="Wendel J.F."/>
        </authorList>
    </citation>
    <scope>NUCLEOTIDE SEQUENCE [LARGE SCALE GENOMIC DNA]</scope>
    <source>
        <strain evidence="3">27</strain>
        <tissue evidence="3">Leaf</tissue>
    </source>
</reference>
<dbReference type="EMBL" id="JABFAC010000010">
    <property type="protein sequence ID" value="MBA0626165.1"/>
    <property type="molecule type" value="Genomic_DNA"/>
</dbReference>
<comment type="caution">
    <text evidence="3">The sequence shown here is derived from an EMBL/GenBank/DDBJ whole genome shotgun (WGS) entry which is preliminary data.</text>
</comment>
<feature type="region of interest" description="Disordered" evidence="1">
    <location>
        <begin position="1"/>
        <end position="42"/>
    </location>
</feature>
<feature type="compositionally biased region" description="Acidic residues" evidence="1">
    <location>
        <begin position="9"/>
        <end position="21"/>
    </location>
</feature>
<organism evidence="3 4">
    <name type="scientific">Gossypium davidsonii</name>
    <name type="common">Davidson's cotton</name>
    <name type="synonym">Gossypium klotzschianum subsp. davidsonii</name>
    <dbReference type="NCBI Taxonomy" id="34287"/>
    <lineage>
        <taxon>Eukaryota</taxon>
        <taxon>Viridiplantae</taxon>
        <taxon>Streptophyta</taxon>
        <taxon>Embryophyta</taxon>
        <taxon>Tracheophyta</taxon>
        <taxon>Spermatophyta</taxon>
        <taxon>Magnoliopsida</taxon>
        <taxon>eudicotyledons</taxon>
        <taxon>Gunneridae</taxon>
        <taxon>Pentapetalae</taxon>
        <taxon>rosids</taxon>
        <taxon>malvids</taxon>
        <taxon>Malvales</taxon>
        <taxon>Malvaceae</taxon>
        <taxon>Malvoideae</taxon>
        <taxon>Gossypium</taxon>
    </lineage>
</organism>
<dbReference type="AlphaFoldDB" id="A0A7J8SJY7"/>
<name>A0A7J8SJY7_GOSDV</name>
<feature type="domain" description="Transposase MuDR plant" evidence="2">
    <location>
        <begin position="58"/>
        <end position="107"/>
    </location>
</feature>
<gene>
    <name evidence="3" type="ORF">Godav_003880</name>
</gene>
<sequence>MDNVATAVSEEEDGNETEVYDLDEHGSLVRSDEDEEHEDGERRISKFPLYKDRFDSLKFSLGMLFKDSKQFKSVIQNYFKECRRQLKFLKNEPKRVTVKCIASSNCP</sequence>
<accession>A0A7J8SJY7</accession>
<evidence type="ECO:0000313" key="3">
    <source>
        <dbReference type="EMBL" id="MBA0626165.1"/>
    </source>
</evidence>
<dbReference type="Pfam" id="PF03108">
    <property type="entry name" value="DBD_Tnp_Mut"/>
    <property type="match status" value="1"/>
</dbReference>
<proteinExistence type="predicted"/>
<feature type="compositionally biased region" description="Basic and acidic residues" evidence="1">
    <location>
        <begin position="22"/>
        <end position="31"/>
    </location>
</feature>
<protein>
    <recommendedName>
        <fullName evidence="2">Transposase MuDR plant domain-containing protein</fullName>
    </recommendedName>
</protein>
<dbReference type="Proteomes" id="UP000593561">
    <property type="component" value="Unassembled WGS sequence"/>
</dbReference>